<dbReference type="PANTHER" id="PTHR47691:SF3">
    <property type="entry name" value="HTH-TYPE TRANSCRIPTIONAL REGULATOR RV0890C-RELATED"/>
    <property type="match status" value="1"/>
</dbReference>
<dbReference type="SUPFAM" id="SSF52540">
    <property type="entry name" value="P-loop containing nucleoside triphosphate hydrolases"/>
    <property type="match status" value="1"/>
</dbReference>
<protein>
    <recommendedName>
        <fullName evidence="1">HTH luxR-type domain-containing protein</fullName>
    </recommendedName>
</protein>
<dbReference type="InterPro" id="IPR049945">
    <property type="entry name" value="AAA_22"/>
</dbReference>
<dbReference type="SMART" id="SM00421">
    <property type="entry name" value="HTH_LUXR"/>
    <property type="match status" value="1"/>
</dbReference>
<dbReference type="Pfam" id="PF13401">
    <property type="entry name" value="AAA_22"/>
    <property type="match status" value="1"/>
</dbReference>
<dbReference type="AlphaFoldDB" id="K0ESP0"/>
<dbReference type="Proteomes" id="UP000006304">
    <property type="component" value="Chromosome"/>
</dbReference>
<evidence type="ECO:0000313" key="2">
    <source>
        <dbReference type="EMBL" id="AFU02778.1"/>
    </source>
</evidence>
<reference evidence="2 3" key="1">
    <citation type="journal article" date="2012" name="J. Bacteriol.">
        <title>Complete genome sequence of Nocardia brasiliensis HUJEG-1.</title>
        <authorList>
            <person name="Vera-Cabrera L."/>
            <person name="Ortiz-Lopez R."/>
            <person name="Elizondo-Gonzalez R."/>
            <person name="Perez-Maya A.A."/>
            <person name="Ocampo-Candiani J."/>
        </authorList>
    </citation>
    <scope>NUCLEOTIDE SEQUENCE [LARGE SCALE GENOMIC DNA]</scope>
    <source>
        <strain evidence="3">ATCC 700358</strain>
    </source>
</reference>
<organism evidence="2 3">
    <name type="scientific">Nocardia brasiliensis (strain ATCC 700358 / HUJEG-1)</name>
    <dbReference type="NCBI Taxonomy" id="1133849"/>
    <lineage>
        <taxon>Bacteria</taxon>
        <taxon>Bacillati</taxon>
        <taxon>Actinomycetota</taxon>
        <taxon>Actinomycetes</taxon>
        <taxon>Mycobacteriales</taxon>
        <taxon>Nocardiaceae</taxon>
        <taxon>Nocardia</taxon>
    </lineage>
</organism>
<dbReference type="GO" id="GO:0016887">
    <property type="term" value="F:ATP hydrolysis activity"/>
    <property type="evidence" value="ECO:0007669"/>
    <property type="project" value="InterPro"/>
</dbReference>
<dbReference type="Pfam" id="PF00196">
    <property type="entry name" value="GerE"/>
    <property type="match status" value="1"/>
</dbReference>
<dbReference type="STRING" id="1133849.O3I_024115"/>
<dbReference type="Gene3D" id="1.10.10.10">
    <property type="entry name" value="Winged helix-like DNA-binding domain superfamily/Winged helix DNA-binding domain"/>
    <property type="match status" value="1"/>
</dbReference>
<name>K0ESP0_NOCB7</name>
<dbReference type="InterPro" id="IPR027417">
    <property type="entry name" value="P-loop_NTPase"/>
</dbReference>
<dbReference type="PANTHER" id="PTHR47691">
    <property type="entry name" value="REGULATOR-RELATED"/>
    <property type="match status" value="1"/>
</dbReference>
<dbReference type="GO" id="GO:0006355">
    <property type="term" value="P:regulation of DNA-templated transcription"/>
    <property type="evidence" value="ECO:0007669"/>
    <property type="project" value="InterPro"/>
</dbReference>
<evidence type="ECO:0000313" key="3">
    <source>
        <dbReference type="Proteomes" id="UP000006304"/>
    </source>
</evidence>
<dbReference type="HOGENOM" id="CLU_004665_5_3_11"/>
<keyword evidence="3" id="KW-1185">Reference proteome</keyword>
<dbReference type="eggNOG" id="COG3903">
    <property type="taxonomic scope" value="Bacteria"/>
</dbReference>
<sequence>MTRIISLLLGSARLITLIGPGGIGKTRLAGEAIRRYQRAKNDPVYWVRLARMPRDSSRGSIEEEVAQSVLDGDFSARSTFDALVARFMTAHAGSAPETVLVMDNCEHVLAGAGELIADLLAAVPTLTILATSRAAVGWVDEYAVVVPPLTRLESIALFRQRADLVGQGIIEDGQISMVTSICHHLHHHPLYVRLAAARLLRQPLPMILHELSGKADDKRMWWANGPRVGTDPRHRAVGDVIAWSYDLCDDRERLLLERMSVFVAGYDVNPEEGRDNISEVGVDISAVRSICADDETLGSDDIERTLERLVDQSLVIAHIGTNEVRYSLLESIRLFAQRKLRERSVDDADENARLAERHLQYYHQRVLEARATWFSPAERALLDWSRAEWDNILTAIEFSLTARGHAATGLEICSGLIALRAPFHKGSIRITRQWTERSLAAARTTSRCPADLEIDALAQLVMLTLCQGQHGAAGRFLEDCIAICLPSNHSGGPWRDTAETDIGLPAPAEFAWGAELMLTHRDPRAIAVLQRARRKYDESGDTGGSATSDLFAAVAAALLGTAQQAFDNAQRIRDRSTKSGALWTKSWAEMVWALALTMHGRPEEALEFVRNALEYQVSSGDQWGALWAVEFRIWSLAHMISDMKHDPDCPTDRLRSLAAEAALLMGGTRTLRARLGIGLGLRLEANELGLFGHETLKAIESALQVLGREQFNAAVARGTKLRPDHAEVQRLVLGTLQATHSASTQTTTEPPRWASLSAAEREVAILAAAGWTNSSVAARRGSSIKTVDAQVAAILRKLEITARGDIVRQVPQERLEQVRIEAARRPGRQRRSS</sequence>
<dbReference type="eggNOG" id="COG2197">
    <property type="taxonomic scope" value="Bacteria"/>
</dbReference>
<dbReference type="SUPFAM" id="SSF48452">
    <property type="entry name" value="TPR-like"/>
    <property type="match status" value="1"/>
</dbReference>
<dbReference type="InterPro" id="IPR016032">
    <property type="entry name" value="Sig_transdc_resp-reg_C-effctor"/>
</dbReference>
<dbReference type="InterPro" id="IPR011990">
    <property type="entry name" value="TPR-like_helical_dom_sf"/>
</dbReference>
<feature type="domain" description="HTH luxR-type" evidence="1">
    <location>
        <begin position="753"/>
        <end position="810"/>
    </location>
</feature>
<dbReference type="KEGG" id="nbr:O3I_024115"/>
<dbReference type="InterPro" id="IPR036388">
    <property type="entry name" value="WH-like_DNA-bd_sf"/>
</dbReference>
<dbReference type="Gene3D" id="3.40.50.300">
    <property type="entry name" value="P-loop containing nucleotide triphosphate hydrolases"/>
    <property type="match status" value="1"/>
</dbReference>
<dbReference type="GO" id="GO:0003677">
    <property type="term" value="F:DNA binding"/>
    <property type="evidence" value="ECO:0007669"/>
    <property type="project" value="InterPro"/>
</dbReference>
<dbReference type="SUPFAM" id="SSF46894">
    <property type="entry name" value="C-terminal effector domain of the bipartite response regulators"/>
    <property type="match status" value="1"/>
</dbReference>
<accession>K0ESP0</accession>
<evidence type="ECO:0000259" key="1">
    <source>
        <dbReference type="SMART" id="SM00421"/>
    </source>
</evidence>
<dbReference type="InterPro" id="IPR000792">
    <property type="entry name" value="Tscrpt_reg_LuxR_C"/>
</dbReference>
<dbReference type="Gene3D" id="1.25.40.10">
    <property type="entry name" value="Tetratricopeptide repeat domain"/>
    <property type="match status" value="1"/>
</dbReference>
<proteinExistence type="predicted"/>
<gene>
    <name evidence="2" type="ORF">O3I_024115</name>
</gene>
<dbReference type="EMBL" id="CP003876">
    <property type="protein sequence ID" value="AFU02778.1"/>
    <property type="molecule type" value="Genomic_DNA"/>
</dbReference>